<dbReference type="RefSeq" id="XP_003003482.1">
    <property type="nucleotide sequence ID" value="XM_003003436.1"/>
</dbReference>
<evidence type="ECO:0000256" key="1">
    <source>
        <dbReference type="ARBA" id="ARBA00023242"/>
    </source>
</evidence>
<evidence type="ECO:0000259" key="3">
    <source>
        <dbReference type="SMART" id="SM00906"/>
    </source>
</evidence>
<sequence length="659" mass="72795">MLILTNLSAPRAVIGRNRCGATDGILVLTVCERARNACFPQGINRGRSAKACRALLESFGRTTLQDVASPYSQPSTIAVSAPKATMIRSPDALSNGGKRNQPSESELEGESSLFTQAGHVTKFLQDAVQSEHAMHAASPEALQALDTLREASETRGMVVPGDSVGNMYPHATPSLRGSGVGDNGPRPMPPIEMAVACLRKLKTNPRVKFFWALEFQSTGEFIEHLLTVYSTDQATVADHIIVNAGLYWLLVECSNIVDSQALTTEYTRQSKASYMLERCKPSVAWGFIVAASHKSQLLGFHRLATPGRARAAPKKRSTRIFWVIYITEKMLSLRLGRPSTIRDIDISVQLTADVLDSDGAVLPIPARWVHIAQLHGKVYEEIYSLSALGQAEGVRIIRAKSLADELFRVYHAPSPSETCLEVARRQALGESLHELFTRAFHVSYLSLLTLIYRGIPTDGAAGNVAFCDECIVTARQAMEEHGRCIRLLREQTDNVHAFYISWILLMSPFVPFTVLFCHVIQTSDPTDLEHLKSVVEVLQSMPASYVETYSKQHRLFKHFYDVASRYVEVKASARETHPDGSFERLVRESDLRLPIQPSGIDAAETGGDFLTIPGASSTFAGTEQMDFGGAQLGDWYAQNQDMLRMMEGDFHGYIDQRDA</sequence>
<dbReference type="KEGG" id="val:VDBG_05924"/>
<dbReference type="GO" id="GO:0003700">
    <property type="term" value="F:DNA-binding transcription factor activity"/>
    <property type="evidence" value="ECO:0007669"/>
    <property type="project" value="InterPro"/>
</dbReference>
<evidence type="ECO:0000313" key="4">
    <source>
        <dbReference type="EMBL" id="EEY19815.1"/>
    </source>
</evidence>
<dbReference type="GO" id="GO:0003677">
    <property type="term" value="F:DNA binding"/>
    <property type="evidence" value="ECO:0007669"/>
    <property type="project" value="InterPro"/>
</dbReference>
<feature type="domain" description="Xylanolytic transcriptional activator regulatory" evidence="3">
    <location>
        <begin position="284"/>
        <end position="357"/>
    </location>
</feature>
<dbReference type="GO" id="GO:0006351">
    <property type="term" value="P:DNA-templated transcription"/>
    <property type="evidence" value="ECO:0007669"/>
    <property type="project" value="InterPro"/>
</dbReference>
<protein>
    <submittedName>
        <fullName evidence="4">Fungal specific transcription factor domain-containing protein</fullName>
    </submittedName>
</protein>
<dbReference type="SMART" id="SM00906">
    <property type="entry name" value="Fungal_trans"/>
    <property type="match status" value="1"/>
</dbReference>
<keyword evidence="5" id="KW-1185">Reference proteome</keyword>
<dbReference type="InterPro" id="IPR007219">
    <property type="entry name" value="XnlR_reg_dom"/>
</dbReference>
<feature type="region of interest" description="Disordered" evidence="2">
    <location>
        <begin position="88"/>
        <end position="111"/>
    </location>
</feature>
<dbReference type="PANTHER" id="PTHR46910">
    <property type="entry name" value="TRANSCRIPTION FACTOR PDR1"/>
    <property type="match status" value="1"/>
</dbReference>
<gene>
    <name evidence="4" type="ORF">VDBG_05924</name>
</gene>
<dbReference type="eggNOG" id="ENOG502SKUK">
    <property type="taxonomic scope" value="Eukaryota"/>
</dbReference>
<dbReference type="PANTHER" id="PTHR46910:SF5">
    <property type="entry name" value="ZN(II)2CYS6 TRANSCRIPTION FACTOR (EUROFUNG)"/>
    <property type="match status" value="1"/>
</dbReference>
<dbReference type="CDD" id="cd12148">
    <property type="entry name" value="fungal_TF_MHR"/>
    <property type="match status" value="1"/>
</dbReference>
<dbReference type="Pfam" id="PF04082">
    <property type="entry name" value="Fungal_trans"/>
    <property type="match status" value="1"/>
</dbReference>
<name>C9SM00_VERA1</name>
<dbReference type="GO" id="GO:0008270">
    <property type="term" value="F:zinc ion binding"/>
    <property type="evidence" value="ECO:0007669"/>
    <property type="project" value="InterPro"/>
</dbReference>
<dbReference type="Proteomes" id="UP000008698">
    <property type="component" value="Unassembled WGS sequence"/>
</dbReference>
<organism evidence="5">
    <name type="scientific">Verticillium alfalfae (strain VaMs.102 / ATCC MYA-4576 / FGSC 10136)</name>
    <name type="common">Verticillium wilt of alfalfa</name>
    <name type="synonym">Verticillium albo-atrum</name>
    <dbReference type="NCBI Taxonomy" id="526221"/>
    <lineage>
        <taxon>Eukaryota</taxon>
        <taxon>Fungi</taxon>
        <taxon>Dikarya</taxon>
        <taxon>Ascomycota</taxon>
        <taxon>Pezizomycotina</taxon>
        <taxon>Sordariomycetes</taxon>
        <taxon>Hypocreomycetidae</taxon>
        <taxon>Glomerellales</taxon>
        <taxon>Plectosphaerellaceae</taxon>
        <taxon>Verticillium</taxon>
    </lineage>
</organism>
<dbReference type="EMBL" id="DS985220">
    <property type="protein sequence ID" value="EEY19815.1"/>
    <property type="molecule type" value="Genomic_DNA"/>
</dbReference>
<keyword evidence="1" id="KW-0539">Nucleus</keyword>
<proteinExistence type="predicted"/>
<reference evidence="5" key="1">
    <citation type="journal article" date="2011" name="PLoS Pathog.">
        <title>Comparative genomics yields insights into niche adaptation of plant vascular wilt pathogens.</title>
        <authorList>
            <person name="Klosterman S.J."/>
            <person name="Subbarao K.V."/>
            <person name="Kang S."/>
            <person name="Veronese P."/>
            <person name="Gold S.E."/>
            <person name="Thomma B.P.H.J."/>
            <person name="Chen Z."/>
            <person name="Henrissat B."/>
            <person name="Lee Y.-H."/>
            <person name="Park J."/>
            <person name="Garcia-Pedrajas M.D."/>
            <person name="Barbara D.J."/>
            <person name="Anchieta A."/>
            <person name="de Jonge R."/>
            <person name="Santhanam P."/>
            <person name="Maruthachalam K."/>
            <person name="Atallah Z."/>
            <person name="Amyotte S.G."/>
            <person name="Paz Z."/>
            <person name="Inderbitzin P."/>
            <person name="Hayes R.J."/>
            <person name="Heiman D.I."/>
            <person name="Young S."/>
            <person name="Zeng Q."/>
            <person name="Engels R."/>
            <person name="Galagan J."/>
            <person name="Cuomo C.A."/>
            <person name="Dobinson K.F."/>
            <person name="Ma L.-J."/>
        </authorList>
    </citation>
    <scope>NUCLEOTIDE SEQUENCE [LARGE SCALE GENOMIC DNA]</scope>
    <source>
        <strain evidence="5">VaMs.102 / ATCC MYA-4576 / FGSC 10136</strain>
    </source>
</reference>
<accession>C9SM00</accession>
<dbReference type="HOGENOM" id="CLU_009377_1_0_1"/>
<evidence type="ECO:0000256" key="2">
    <source>
        <dbReference type="SAM" id="MobiDB-lite"/>
    </source>
</evidence>
<dbReference type="GeneID" id="9537776"/>
<dbReference type="InterPro" id="IPR050987">
    <property type="entry name" value="AtrR-like"/>
</dbReference>
<dbReference type="OMA" id="SVCAMYM"/>
<dbReference type="OrthoDB" id="103819at2759"/>
<evidence type="ECO:0000313" key="5">
    <source>
        <dbReference type="Proteomes" id="UP000008698"/>
    </source>
</evidence>
<dbReference type="AlphaFoldDB" id="C9SM00"/>